<organism evidence="4">
    <name type="scientific">Caenorhabditis brenneri</name>
    <name type="common">Nematode worm</name>
    <dbReference type="NCBI Taxonomy" id="135651"/>
    <lineage>
        <taxon>Eukaryota</taxon>
        <taxon>Metazoa</taxon>
        <taxon>Ecdysozoa</taxon>
        <taxon>Nematoda</taxon>
        <taxon>Chromadorea</taxon>
        <taxon>Rhabditida</taxon>
        <taxon>Rhabditina</taxon>
        <taxon>Rhabditomorpha</taxon>
        <taxon>Rhabditoidea</taxon>
        <taxon>Rhabditidae</taxon>
        <taxon>Peloderinae</taxon>
        <taxon>Caenorhabditis</taxon>
    </lineage>
</organism>
<dbReference type="EMBL" id="GL380701">
    <property type="protein sequence ID" value="EGT59776.1"/>
    <property type="molecule type" value="Genomic_DNA"/>
</dbReference>
<keyword evidence="4" id="KW-1185">Reference proteome</keyword>
<dbReference type="Gene3D" id="3.20.20.80">
    <property type="entry name" value="Glycosidases"/>
    <property type="match status" value="2"/>
</dbReference>
<keyword evidence="1" id="KW-0472">Membrane</keyword>
<feature type="transmembrane region" description="Helical" evidence="1">
    <location>
        <begin position="497"/>
        <end position="522"/>
    </location>
</feature>
<keyword evidence="1" id="KW-1133">Transmembrane helix</keyword>
<keyword evidence="1" id="KW-0812">Transmembrane</keyword>
<dbReference type="PROSITE" id="PS51910">
    <property type="entry name" value="GH18_2"/>
    <property type="match status" value="2"/>
</dbReference>
<dbReference type="SMART" id="SM00636">
    <property type="entry name" value="Glyco_18"/>
    <property type="match status" value="2"/>
</dbReference>
<evidence type="ECO:0000259" key="2">
    <source>
        <dbReference type="PROSITE" id="PS51910"/>
    </source>
</evidence>
<dbReference type="OrthoDB" id="10063355at2759"/>
<evidence type="ECO:0000256" key="1">
    <source>
        <dbReference type="SAM" id="Phobius"/>
    </source>
</evidence>
<dbReference type="HOGENOM" id="CLU_347559_0_0_1"/>
<dbReference type="GO" id="GO:0005975">
    <property type="term" value="P:carbohydrate metabolic process"/>
    <property type="evidence" value="ECO:0007669"/>
    <property type="project" value="InterPro"/>
</dbReference>
<feature type="domain" description="GH18" evidence="2">
    <location>
        <begin position="35"/>
        <end position="381"/>
    </location>
</feature>
<dbReference type="InterPro" id="IPR029070">
    <property type="entry name" value="Chitinase_insertion_sf"/>
</dbReference>
<dbReference type="AlphaFoldDB" id="G0PJI6"/>
<reference evidence="4" key="1">
    <citation type="submission" date="2011-07" db="EMBL/GenBank/DDBJ databases">
        <authorList>
            <consortium name="Caenorhabditis brenneri Sequencing and Analysis Consortium"/>
            <person name="Wilson R.K."/>
        </authorList>
    </citation>
    <scope>NUCLEOTIDE SEQUENCE [LARGE SCALE GENOMIC DNA]</scope>
    <source>
        <strain evidence="4">PB2801</strain>
    </source>
</reference>
<sequence length="922" mass="106025">MPTTEPTTTKMETTATIAAETTTGRNKASPLDCGKRIVGYYSEKESTEITRLQLLNLTHAVFAYAKMRNDGSISIRNNLIQKRFTNFTNRARRIRSDLKLMISIGGHENSEFFSPVIADPVKRGVFIKSISSFLREHRLDGVDLFWKWPKESESSEYVEFLRDLKSALDEHEQILSITAPQAGMDYLESGFEINEIIKHVDFVNVLTMDYYGPWPNEWGTPTGPISPLYSGVKEKKNFNVDYTMEYYTCETKKSQKFNIVIPFFVRRWKNVEEALDPGSEVFRRVQLKEDKAEGEIYVVRRTIEHEKWNITNESWDENSKSSYIYNRDSKHFIVFETPKSIEAKMNYVNEMNLGGVWIWSVDMDDKKNSLLKAVVADRDCTKYSQNVVQYYLERREKTIFTYLLDSVANRKFFFSRSQSLVPHRIEMKSNSSILVKPETPISSSDNNNTSSFPRSFIKYTFFILVVLVVCGLSAFALSTVVWHFLDIEEETAPESNILNSTGLICILIICGLLSVGLPVAVWKYYTSSDHEPEGVPVHPPMPTVSAEKQKLIKPPPPIPKKQIVGYYLGTEEKGIQKFQLGKLSHAVFAFVSMDSDGLLCFKDEKTEMKFLNLKSKSKNITTDLNTMISIGGQNNSEYFSQVIADPRKQTFVHFIIVRTEFDYFRTFIDSILNFLKTHQIDGVDIFWTWPKDSDKFEYSAFLQKLRETLKQSYIISIAAPPTGIENWEGGFDLDEILECVDFINVICMDYYGPWDNQWGNPAGPISPLYSGVGARENFNVDFTMQYYTSETKNSNKFNIVIPFYVRLWNNVKNAVQPENIEAFRNVELVKFGDGVRADGCPFIPRCSLEKERWKLSPASWDDKSKSSYIYDVDEETYLTFETDMSVHAKRNYVNQKGLGGYCIWSVDMDDSKNSLLNLLSSK</sequence>
<dbReference type="OMA" id="ETENPYE"/>
<dbReference type="GO" id="GO:0008061">
    <property type="term" value="F:chitin binding"/>
    <property type="evidence" value="ECO:0007669"/>
    <property type="project" value="InterPro"/>
</dbReference>
<dbReference type="Gene3D" id="3.10.50.10">
    <property type="match status" value="1"/>
</dbReference>
<dbReference type="InterPro" id="IPR001223">
    <property type="entry name" value="Glyco_hydro18_cat"/>
</dbReference>
<dbReference type="SUPFAM" id="SSF51445">
    <property type="entry name" value="(Trans)glycosidases"/>
    <property type="match status" value="2"/>
</dbReference>
<dbReference type="InParanoid" id="G0PJI6"/>
<proteinExistence type="predicted"/>
<dbReference type="Pfam" id="PF00704">
    <property type="entry name" value="Glyco_hydro_18"/>
    <property type="match status" value="2"/>
</dbReference>
<evidence type="ECO:0000313" key="4">
    <source>
        <dbReference type="Proteomes" id="UP000008068"/>
    </source>
</evidence>
<dbReference type="Proteomes" id="UP000008068">
    <property type="component" value="Unassembled WGS sequence"/>
</dbReference>
<accession>G0PJI6</accession>
<feature type="transmembrane region" description="Helical" evidence="1">
    <location>
        <begin position="459"/>
        <end position="485"/>
    </location>
</feature>
<feature type="domain" description="GH18" evidence="2">
    <location>
        <begin position="561"/>
        <end position="922"/>
    </location>
</feature>
<dbReference type="InterPro" id="IPR017853">
    <property type="entry name" value="GH"/>
</dbReference>
<dbReference type="STRING" id="135651.G0PJI6"/>
<dbReference type="eggNOG" id="KOG2806">
    <property type="taxonomic scope" value="Eukaryota"/>
</dbReference>
<gene>
    <name evidence="3" type="ORF">CAEBREN_06154</name>
</gene>
<protein>
    <recommendedName>
        <fullName evidence="2">GH18 domain-containing protein</fullName>
    </recommendedName>
</protein>
<dbReference type="InterPro" id="IPR011583">
    <property type="entry name" value="Chitinase_II/V-like_cat"/>
</dbReference>
<evidence type="ECO:0000313" key="3">
    <source>
        <dbReference type="EMBL" id="EGT59776.1"/>
    </source>
</evidence>
<name>G0PJI6_CAEBE</name>
<dbReference type="PANTHER" id="PTHR46073">
    <property type="entry name" value="CHITINASE"/>
    <property type="match status" value="1"/>
</dbReference>
<dbReference type="PANTHER" id="PTHR46073:SF7">
    <property type="entry name" value="GH18 DOMAIN-CONTAINING PROTEIN"/>
    <property type="match status" value="1"/>
</dbReference>